<evidence type="ECO:0008006" key="4">
    <source>
        <dbReference type="Google" id="ProtNLM"/>
    </source>
</evidence>
<gene>
    <name evidence="3" type="ORF">SSLFYP27_00448</name>
</gene>
<feature type="chain" id="PRO_5038570151" description="Lipoprotein" evidence="2">
    <location>
        <begin position="20"/>
        <end position="248"/>
    </location>
</feature>
<protein>
    <recommendedName>
        <fullName evidence="4">Lipoprotein</fullName>
    </recommendedName>
</protein>
<evidence type="ECO:0000256" key="1">
    <source>
        <dbReference type="SAM" id="MobiDB-lite"/>
    </source>
</evidence>
<dbReference type="EMBL" id="CACRUO010000008">
    <property type="protein sequence ID" value="VYT69076.1"/>
    <property type="molecule type" value="Genomic_DNA"/>
</dbReference>
<proteinExistence type="predicted"/>
<feature type="region of interest" description="Disordered" evidence="1">
    <location>
        <begin position="157"/>
        <end position="183"/>
    </location>
</feature>
<feature type="signal peptide" evidence="2">
    <location>
        <begin position="1"/>
        <end position="19"/>
    </location>
</feature>
<dbReference type="AlphaFoldDB" id="A0A6N2YT84"/>
<accession>A0A6N2YT84</accession>
<sequence>MKKLFALLAMSILIVSACGQNDEKPKEDTEDKAVTEKKDKSQSKNEENEKKKQTDKNQQKENNTQDEQQANTEQQNKDESTAEKQNQQNQQSQQVDLSNITDRATLENVIYGNYAEIDKIKAYNSAVANGVIPQGNVTEGPASAAYESSLRIESGAEQSVYNQNAQSQAEEPTEDVNAEINAAQTEEEYIDALRKKYNGGLSSAEIQTKHAIEQGYYDGDEAEQQAVYDEIERREADIEAGKFDHYKQ</sequence>
<feature type="compositionally biased region" description="Basic and acidic residues" evidence="1">
    <location>
        <begin position="21"/>
        <end position="59"/>
    </location>
</feature>
<evidence type="ECO:0000256" key="2">
    <source>
        <dbReference type="SAM" id="SignalP"/>
    </source>
</evidence>
<dbReference type="PROSITE" id="PS51257">
    <property type="entry name" value="PROKAR_LIPOPROTEIN"/>
    <property type="match status" value="1"/>
</dbReference>
<feature type="region of interest" description="Disordered" evidence="1">
    <location>
        <begin position="16"/>
        <end position="104"/>
    </location>
</feature>
<feature type="compositionally biased region" description="Low complexity" evidence="1">
    <location>
        <begin position="60"/>
        <end position="69"/>
    </location>
</feature>
<evidence type="ECO:0000313" key="3">
    <source>
        <dbReference type="EMBL" id="VYT69076.1"/>
    </source>
</evidence>
<reference evidence="3" key="1">
    <citation type="submission" date="2019-11" db="EMBL/GenBank/DDBJ databases">
        <authorList>
            <person name="Feng L."/>
        </authorList>
    </citation>
    <scope>NUCLEOTIDE SEQUENCE</scope>
    <source>
        <strain evidence="3">SsimulansLFYP27</strain>
    </source>
</reference>
<keyword evidence="2" id="KW-0732">Signal</keyword>
<organism evidence="3">
    <name type="scientific">Staphylococcus simulans</name>
    <dbReference type="NCBI Taxonomy" id="1286"/>
    <lineage>
        <taxon>Bacteria</taxon>
        <taxon>Bacillati</taxon>
        <taxon>Bacillota</taxon>
        <taxon>Bacilli</taxon>
        <taxon>Bacillales</taxon>
        <taxon>Staphylococcaceae</taxon>
        <taxon>Staphylococcus</taxon>
    </lineage>
</organism>
<feature type="compositionally biased region" description="Polar residues" evidence="1">
    <location>
        <begin position="157"/>
        <end position="170"/>
    </location>
</feature>
<dbReference type="RefSeq" id="WP_156666411.1">
    <property type="nucleotide sequence ID" value="NZ_CACRUO010000008.1"/>
</dbReference>
<feature type="compositionally biased region" description="Low complexity" evidence="1">
    <location>
        <begin position="85"/>
        <end position="94"/>
    </location>
</feature>
<name>A0A6N2YT84_STASI</name>